<keyword evidence="3" id="KW-1185">Reference proteome</keyword>
<gene>
    <name evidence="2" type="primary">Y212_4</name>
    <name evidence="2" type="ORF">LOC62_02G001849</name>
</gene>
<name>A0AAF1BJF4_9TREE</name>
<dbReference type="AlphaFoldDB" id="A0AAF1BJF4"/>
<feature type="compositionally biased region" description="Polar residues" evidence="1">
    <location>
        <begin position="55"/>
        <end position="68"/>
    </location>
</feature>
<protein>
    <submittedName>
        <fullName evidence="2">Purtative 21 protein</fullName>
    </submittedName>
</protein>
<dbReference type="PANTHER" id="PTHR36423:SF2">
    <property type="entry name" value="AFR070WP"/>
    <property type="match status" value="1"/>
</dbReference>
<organism evidence="2 3">
    <name type="scientific">Vanrija pseudolonga</name>
    <dbReference type="NCBI Taxonomy" id="143232"/>
    <lineage>
        <taxon>Eukaryota</taxon>
        <taxon>Fungi</taxon>
        <taxon>Dikarya</taxon>
        <taxon>Basidiomycota</taxon>
        <taxon>Agaricomycotina</taxon>
        <taxon>Tremellomycetes</taxon>
        <taxon>Trichosporonales</taxon>
        <taxon>Trichosporonaceae</taxon>
        <taxon>Vanrija</taxon>
    </lineage>
</organism>
<dbReference type="RefSeq" id="XP_062624331.1">
    <property type="nucleotide sequence ID" value="XM_062768347.1"/>
</dbReference>
<accession>A0AAF1BJF4</accession>
<evidence type="ECO:0000313" key="2">
    <source>
        <dbReference type="EMBL" id="WOO78299.1"/>
    </source>
</evidence>
<proteinExistence type="predicted"/>
<dbReference type="Gene3D" id="3.30.70.1240">
    <property type="entry name" value="DOPA-like domains"/>
    <property type="match status" value="1"/>
</dbReference>
<dbReference type="Proteomes" id="UP000827549">
    <property type="component" value="Chromosome 2"/>
</dbReference>
<dbReference type="SUPFAM" id="SSF143410">
    <property type="entry name" value="DOPA-like"/>
    <property type="match status" value="1"/>
</dbReference>
<dbReference type="InterPro" id="IPR023389">
    <property type="entry name" value="DOPA-like_sf"/>
</dbReference>
<dbReference type="PANTHER" id="PTHR36423">
    <property type="entry name" value="AFR070WP"/>
    <property type="match status" value="1"/>
</dbReference>
<dbReference type="InterPro" id="IPR014980">
    <property type="entry name" value="DOPA_dioxygen"/>
</dbReference>
<dbReference type="EMBL" id="CP086715">
    <property type="protein sequence ID" value="WOO78299.1"/>
    <property type="molecule type" value="Genomic_DNA"/>
</dbReference>
<feature type="region of interest" description="Disordered" evidence="1">
    <location>
        <begin position="54"/>
        <end position="83"/>
    </location>
</feature>
<dbReference type="Pfam" id="PF08883">
    <property type="entry name" value="DOPA_dioxygen"/>
    <property type="match status" value="1"/>
</dbReference>
<feature type="region of interest" description="Disordered" evidence="1">
    <location>
        <begin position="1"/>
        <end position="23"/>
    </location>
</feature>
<reference evidence="2" key="1">
    <citation type="submission" date="2023-10" db="EMBL/GenBank/DDBJ databases">
        <authorList>
            <person name="Noh H."/>
        </authorList>
    </citation>
    <scope>NUCLEOTIDE SEQUENCE</scope>
    <source>
        <strain evidence="2">DUCC4014</strain>
    </source>
</reference>
<evidence type="ECO:0000256" key="1">
    <source>
        <dbReference type="SAM" id="MobiDB-lite"/>
    </source>
</evidence>
<sequence length="219" mass="23858">MTVDPSQPAVPPTIINNGEEVPNPNPAVYAIKPYLRDYGTPRVSYDAAGLPALSGTVSPNPTGRGSHTNPRRPDGALSPSYGPLYAGTTGQGRANWDIHIYYKPNNLGEKEYARALHSAIRREFPELKVYRFWDVPIGPHPLPMFEVDVFSTEQLGAALSYLVENKGPLSVLIHPNTGDAPGDHSVRATWLGPRIELDVESLHAGERRRLAEGDAGFAK</sequence>
<evidence type="ECO:0000313" key="3">
    <source>
        <dbReference type="Proteomes" id="UP000827549"/>
    </source>
</evidence>
<dbReference type="GeneID" id="87805102"/>